<comment type="similarity">
    <text evidence="2">Belongs to the Nudix hydrolase family.</text>
</comment>
<dbReference type="Proteomes" id="UP001327459">
    <property type="component" value="Chromosome"/>
</dbReference>
<dbReference type="RefSeq" id="WP_322521044.1">
    <property type="nucleotide sequence ID" value="NZ_CP140153.1"/>
</dbReference>
<dbReference type="PROSITE" id="PS00893">
    <property type="entry name" value="NUDIX_BOX"/>
    <property type="match status" value="1"/>
</dbReference>
<evidence type="ECO:0000256" key="1">
    <source>
        <dbReference type="ARBA" id="ARBA00001946"/>
    </source>
</evidence>
<reference evidence="18 19" key="1">
    <citation type="submission" date="2023-11" db="EMBL/GenBank/DDBJ databases">
        <title>MicrobeMod: A computational toolkit for identifying prokaryotic methylation and restriction-modification with nanopore sequencing.</title>
        <authorList>
            <person name="Crits-Christoph A."/>
            <person name="Kang S.C."/>
            <person name="Lee H."/>
            <person name="Ostrov N."/>
        </authorList>
    </citation>
    <scope>NUCLEOTIDE SEQUENCE [LARGE SCALE GENOMIC DNA]</scope>
    <source>
        <strain evidence="18 19">ATCC 49870</strain>
    </source>
</reference>
<evidence type="ECO:0000256" key="8">
    <source>
        <dbReference type="ARBA" id="ARBA00022842"/>
    </source>
</evidence>
<dbReference type="Gene3D" id="3.20.20.70">
    <property type="entry name" value="Aldolase class I"/>
    <property type="match status" value="1"/>
</dbReference>
<accession>A0ABZ0YX96</accession>
<evidence type="ECO:0000256" key="5">
    <source>
        <dbReference type="ARBA" id="ARBA00022723"/>
    </source>
</evidence>
<dbReference type="InterPro" id="IPR020084">
    <property type="entry name" value="NUDIX_hydrolase_CS"/>
</dbReference>
<keyword evidence="5" id="KW-0479">Metal-binding</keyword>
<protein>
    <recommendedName>
        <fullName evidence="13">8-oxo-dGTP diphosphatase</fullName>
        <ecNumber evidence="12">3.6.1.55</ecNumber>
    </recommendedName>
    <alternativeName>
        <fullName evidence="16">7,8-dihydro-8-oxoguanine-triphosphatase</fullName>
    </alternativeName>
    <alternativeName>
        <fullName evidence="15">Mutator protein MutT</fullName>
    </alternativeName>
    <alternativeName>
        <fullName evidence="14">dGTP pyrophosphohydrolase</fullName>
    </alternativeName>
</protein>
<evidence type="ECO:0000256" key="4">
    <source>
        <dbReference type="ARBA" id="ARBA00022705"/>
    </source>
</evidence>
<evidence type="ECO:0000256" key="15">
    <source>
        <dbReference type="ARBA" id="ARBA00041979"/>
    </source>
</evidence>
<dbReference type="EC" id="3.6.1.55" evidence="12"/>
<evidence type="ECO:0000256" key="6">
    <source>
        <dbReference type="ARBA" id="ARBA00022763"/>
    </source>
</evidence>
<dbReference type="SUPFAM" id="SSF55811">
    <property type="entry name" value="Nudix"/>
    <property type="match status" value="1"/>
</dbReference>
<dbReference type="InterPro" id="IPR013785">
    <property type="entry name" value="Aldolase_TIM"/>
</dbReference>
<keyword evidence="8" id="KW-0460">Magnesium</keyword>
<keyword evidence="4" id="KW-0235">DNA replication</keyword>
<evidence type="ECO:0000256" key="2">
    <source>
        <dbReference type="ARBA" id="ARBA00005582"/>
    </source>
</evidence>
<dbReference type="Gene3D" id="3.90.79.10">
    <property type="entry name" value="Nucleoside Triphosphate Pyrophosphohydrolase"/>
    <property type="match status" value="1"/>
</dbReference>
<evidence type="ECO:0000256" key="9">
    <source>
        <dbReference type="ARBA" id="ARBA00023204"/>
    </source>
</evidence>
<comment type="catalytic activity">
    <reaction evidence="10">
        <text>8-oxo-dGTP + H2O = 8-oxo-dGMP + diphosphate + H(+)</text>
        <dbReference type="Rhea" id="RHEA:31575"/>
        <dbReference type="ChEBI" id="CHEBI:15377"/>
        <dbReference type="ChEBI" id="CHEBI:15378"/>
        <dbReference type="ChEBI" id="CHEBI:33019"/>
        <dbReference type="ChEBI" id="CHEBI:63224"/>
        <dbReference type="ChEBI" id="CHEBI:77896"/>
        <dbReference type="EC" id="3.6.1.55"/>
    </reaction>
</comment>
<evidence type="ECO:0000256" key="3">
    <source>
        <dbReference type="ARBA" id="ARBA00022457"/>
    </source>
</evidence>
<dbReference type="InterPro" id="IPR022998">
    <property type="entry name" value="ThiamineP_synth_TenI"/>
</dbReference>
<dbReference type="PANTHER" id="PTHR47707:SF1">
    <property type="entry name" value="NUDIX HYDROLASE FAMILY PROTEIN"/>
    <property type="match status" value="1"/>
</dbReference>
<keyword evidence="7" id="KW-0378">Hydrolase</keyword>
<keyword evidence="6" id="KW-0227">DNA damage</keyword>
<evidence type="ECO:0000259" key="17">
    <source>
        <dbReference type="PROSITE" id="PS51462"/>
    </source>
</evidence>
<comment type="cofactor">
    <cofactor evidence="1">
        <name>Mg(2+)</name>
        <dbReference type="ChEBI" id="CHEBI:18420"/>
    </cofactor>
</comment>
<dbReference type="InterPro" id="IPR000086">
    <property type="entry name" value="NUDIX_hydrolase_dom"/>
</dbReference>
<sequence>MDRPRTDIVLGLLREPNGRVWAEIRPDGKHLAGLRAFPGGKRRDDETLRQALARELDEEIGIRVRRARRVITLNWDYPDRRLRLIGFEVTDWVGVPRSGEGQALAAEPLDRDARADWLAAMPPANRGLVNALVLPRCLAITPPVRADGLTGWQARLESRLHSLPAPMLVNLRPGPAVGQASVPWPALARAVLAAGHWPVVNPPADRSWPEGLDPRVGLHLNHARLMSMSAGQVRDWQARGHLVTAAVHDQATLERAVELAADLVTVSPVRATATHPGARGMGWAAFAELAEAAAMPVYALGGVVVGDLPRIWRRGGFGVASISAFW</sequence>
<dbReference type="InterPro" id="IPR029119">
    <property type="entry name" value="MutY_C"/>
</dbReference>
<dbReference type="Pfam" id="PF14815">
    <property type="entry name" value="NUDIX_4"/>
    <property type="match status" value="1"/>
</dbReference>
<evidence type="ECO:0000256" key="10">
    <source>
        <dbReference type="ARBA" id="ARBA00035861"/>
    </source>
</evidence>
<evidence type="ECO:0000256" key="12">
    <source>
        <dbReference type="ARBA" id="ARBA00038905"/>
    </source>
</evidence>
<dbReference type="InterPro" id="IPR036206">
    <property type="entry name" value="ThiamineP_synth_sf"/>
</dbReference>
<proteinExistence type="inferred from homology"/>
<gene>
    <name evidence="18" type="ORF">SR882_09700</name>
</gene>
<dbReference type="EMBL" id="CP140153">
    <property type="protein sequence ID" value="WQH16024.1"/>
    <property type="molecule type" value="Genomic_DNA"/>
</dbReference>
<evidence type="ECO:0000256" key="13">
    <source>
        <dbReference type="ARBA" id="ARBA00040794"/>
    </source>
</evidence>
<name>A0ABZ0YX96_9GAMM</name>
<dbReference type="InterPro" id="IPR047127">
    <property type="entry name" value="MutT-like"/>
</dbReference>
<evidence type="ECO:0000313" key="19">
    <source>
        <dbReference type="Proteomes" id="UP001327459"/>
    </source>
</evidence>
<dbReference type="PROSITE" id="PS51462">
    <property type="entry name" value="NUDIX"/>
    <property type="match status" value="1"/>
</dbReference>
<dbReference type="Pfam" id="PF02581">
    <property type="entry name" value="TMP-TENI"/>
    <property type="match status" value="1"/>
</dbReference>
<keyword evidence="19" id="KW-1185">Reference proteome</keyword>
<comment type="catalytic activity">
    <reaction evidence="11">
        <text>8-oxo-GTP + H2O = 8-oxo-GMP + diphosphate + H(+)</text>
        <dbReference type="Rhea" id="RHEA:67616"/>
        <dbReference type="ChEBI" id="CHEBI:15377"/>
        <dbReference type="ChEBI" id="CHEBI:15378"/>
        <dbReference type="ChEBI" id="CHEBI:33019"/>
        <dbReference type="ChEBI" id="CHEBI:143553"/>
        <dbReference type="ChEBI" id="CHEBI:145694"/>
    </reaction>
</comment>
<evidence type="ECO:0000313" key="18">
    <source>
        <dbReference type="EMBL" id="WQH16024.1"/>
    </source>
</evidence>
<organism evidence="18 19">
    <name type="scientific">Guyparkeria halophila</name>
    <dbReference type="NCBI Taxonomy" id="47960"/>
    <lineage>
        <taxon>Bacteria</taxon>
        <taxon>Pseudomonadati</taxon>
        <taxon>Pseudomonadota</taxon>
        <taxon>Gammaproteobacteria</taxon>
        <taxon>Chromatiales</taxon>
        <taxon>Thioalkalibacteraceae</taxon>
        <taxon>Guyparkeria</taxon>
    </lineage>
</organism>
<evidence type="ECO:0000256" key="14">
    <source>
        <dbReference type="ARBA" id="ARBA00041592"/>
    </source>
</evidence>
<dbReference type="InterPro" id="IPR015797">
    <property type="entry name" value="NUDIX_hydrolase-like_dom_sf"/>
</dbReference>
<dbReference type="PANTHER" id="PTHR47707">
    <property type="entry name" value="8-OXO-DGTP DIPHOSPHATASE"/>
    <property type="match status" value="1"/>
</dbReference>
<feature type="domain" description="Nudix hydrolase" evidence="17">
    <location>
        <begin position="4"/>
        <end position="132"/>
    </location>
</feature>
<keyword evidence="3" id="KW-0515">Mutator protein</keyword>
<keyword evidence="9" id="KW-0234">DNA repair</keyword>
<evidence type="ECO:0000256" key="16">
    <source>
        <dbReference type="ARBA" id="ARBA00042798"/>
    </source>
</evidence>
<evidence type="ECO:0000256" key="7">
    <source>
        <dbReference type="ARBA" id="ARBA00022801"/>
    </source>
</evidence>
<dbReference type="SUPFAM" id="SSF51391">
    <property type="entry name" value="Thiamin phosphate synthase"/>
    <property type="match status" value="1"/>
</dbReference>
<evidence type="ECO:0000256" key="11">
    <source>
        <dbReference type="ARBA" id="ARBA00036904"/>
    </source>
</evidence>